<keyword evidence="3" id="KW-0862">Zinc</keyword>
<dbReference type="SMART" id="SM00355">
    <property type="entry name" value="ZnF_C2H2"/>
    <property type="match status" value="2"/>
</dbReference>
<dbReference type="InterPro" id="IPR036236">
    <property type="entry name" value="Znf_C2H2_sf"/>
</dbReference>
<organism evidence="6 7">
    <name type="scientific">Stichopus japonicus</name>
    <name type="common">Sea cucumber</name>
    <dbReference type="NCBI Taxonomy" id="307972"/>
    <lineage>
        <taxon>Eukaryota</taxon>
        <taxon>Metazoa</taxon>
        <taxon>Echinodermata</taxon>
        <taxon>Eleutherozoa</taxon>
        <taxon>Echinozoa</taxon>
        <taxon>Holothuroidea</taxon>
        <taxon>Aspidochirotacea</taxon>
        <taxon>Aspidochirotida</taxon>
        <taxon>Stichopodidae</taxon>
        <taxon>Apostichopus</taxon>
    </lineage>
</organism>
<dbReference type="AlphaFoldDB" id="A0A2G8KPH3"/>
<dbReference type="PANTHER" id="PTHR13267">
    <property type="entry name" value="ZINC FINGER PROTEIN 277"/>
    <property type="match status" value="1"/>
</dbReference>
<accession>A0A2G8KPH3</accession>
<comment type="caution">
    <text evidence="6">The sequence shown here is derived from an EMBL/GenBank/DDBJ whole genome shotgun (WGS) entry which is preliminary data.</text>
</comment>
<evidence type="ECO:0000256" key="3">
    <source>
        <dbReference type="ARBA" id="ARBA00022833"/>
    </source>
</evidence>
<evidence type="ECO:0000256" key="2">
    <source>
        <dbReference type="ARBA" id="ARBA00022771"/>
    </source>
</evidence>
<name>A0A2G8KPH3_STIJA</name>
<gene>
    <name evidence="6" type="ORF">BSL78_13231</name>
</gene>
<evidence type="ECO:0000313" key="7">
    <source>
        <dbReference type="Proteomes" id="UP000230750"/>
    </source>
</evidence>
<keyword evidence="1" id="KW-0479">Metal-binding</keyword>
<dbReference type="Pfam" id="PF12756">
    <property type="entry name" value="zf-C2H2_2"/>
    <property type="match status" value="1"/>
</dbReference>
<keyword evidence="7" id="KW-1185">Reference proteome</keyword>
<evidence type="ECO:0000256" key="1">
    <source>
        <dbReference type="ARBA" id="ARBA00022723"/>
    </source>
</evidence>
<sequence>MRKKQHRKLNPKNKTFDKYYIINYLEMGKGWQAVQAERDESPQEAGQEDWDDWQETAGATAVCLFCNQHSVETTDLLEHMKQKHEFDLDRIKTTLKLNFYKQLKVVNFIRRRIHQKMCFSCHQVYATQDALVGHMTDSKHIQDIPDNTEWDQPEYYIPTYENDTLLFGLPDDEDEVTVSQTPVIAEETKVDIQNSILRDVHIRSSLSVT</sequence>
<keyword evidence="2" id="KW-0863">Zinc-finger</keyword>
<reference evidence="6 7" key="1">
    <citation type="journal article" date="2017" name="PLoS Biol.">
        <title>The sea cucumber genome provides insights into morphological evolution and visceral regeneration.</title>
        <authorList>
            <person name="Zhang X."/>
            <person name="Sun L."/>
            <person name="Yuan J."/>
            <person name="Sun Y."/>
            <person name="Gao Y."/>
            <person name="Zhang L."/>
            <person name="Li S."/>
            <person name="Dai H."/>
            <person name="Hamel J.F."/>
            <person name="Liu C."/>
            <person name="Yu Y."/>
            <person name="Liu S."/>
            <person name="Lin W."/>
            <person name="Guo K."/>
            <person name="Jin S."/>
            <person name="Xu P."/>
            <person name="Storey K.B."/>
            <person name="Huan P."/>
            <person name="Zhang T."/>
            <person name="Zhou Y."/>
            <person name="Zhang J."/>
            <person name="Lin C."/>
            <person name="Li X."/>
            <person name="Xing L."/>
            <person name="Huo D."/>
            <person name="Sun M."/>
            <person name="Wang L."/>
            <person name="Mercier A."/>
            <person name="Li F."/>
            <person name="Yang H."/>
            <person name="Xiang J."/>
        </authorList>
    </citation>
    <scope>NUCLEOTIDE SEQUENCE [LARGE SCALE GENOMIC DNA]</scope>
    <source>
        <strain evidence="6">Shaxun</strain>
        <tissue evidence="6">Muscle</tissue>
    </source>
</reference>
<comment type="similarity">
    <text evidence="4">Belongs to the ZNF277 family.</text>
</comment>
<dbReference type="InterPro" id="IPR040048">
    <property type="entry name" value="ZNF277"/>
</dbReference>
<dbReference type="STRING" id="307972.A0A2G8KPH3"/>
<dbReference type="EMBL" id="MRZV01000442">
    <property type="protein sequence ID" value="PIK49909.1"/>
    <property type="molecule type" value="Genomic_DNA"/>
</dbReference>
<protein>
    <submittedName>
        <fullName evidence="6">Putative zinc finger protein</fullName>
    </submittedName>
</protein>
<dbReference type="PANTHER" id="PTHR13267:SF3">
    <property type="entry name" value="ZINC FINGER PROTEIN 277"/>
    <property type="match status" value="1"/>
</dbReference>
<dbReference type="Proteomes" id="UP000230750">
    <property type="component" value="Unassembled WGS sequence"/>
</dbReference>
<dbReference type="GO" id="GO:0008270">
    <property type="term" value="F:zinc ion binding"/>
    <property type="evidence" value="ECO:0007669"/>
    <property type="project" value="UniProtKB-KW"/>
</dbReference>
<evidence type="ECO:0000259" key="5">
    <source>
        <dbReference type="PROSITE" id="PS00028"/>
    </source>
</evidence>
<dbReference type="OrthoDB" id="278606at2759"/>
<dbReference type="InterPro" id="IPR041661">
    <property type="entry name" value="ZN622/Rei1/Reh1_Znf-C2H2"/>
</dbReference>
<feature type="domain" description="C2H2-type" evidence="5">
    <location>
        <begin position="118"/>
        <end position="140"/>
    </location>
</feature>
<proteinExistence type="inferred from homology"/>
<dbReference type="InterPro" id="IPR013087">
    <property type="entry name" value="Znf_C2H2_type"/>
</dbReference>
<dbReference type="SUPFAM" id="SSF57667">
    <property type="entry name" value="beta-beta-alpha zinc fingers"/>
    <property type="match status" value="1"/>
</dbReference>
<dbReference type="PROSITE" id="PS00028">
    <property type="entry name" value="ZINC_FINGER_C2H2_1"/>
    <property type="match status" value="1"/>
</dbReference>
<evidence type="ECO:0000256" key="4">
    <source>
        <dbReference type="ARBA" id="ARBA00034119"/>
    </source>
</evidence>
<evidence type="ECO:0000313" key="6">
    <source>
        <dbReference type="EMBL" id="PIK49909.1"/>
    </source>
</evidence>